<dbReference type="SUPFAM" id="SSF55874">
    <property type="entry name" value="ATPase domain of HSP90 chaperone/DNA topoisomerase II/histidine kinase"/>
    <property type="match status" value="1"/>
</dbReference>
<organism evidence="13 14">
    <name type="scientific">Pigmentiphaga litoralis</name>
    <dbReference type="NCBI Taxonomy" id="516702"/>
    <lineage>
        <taxon>Bacteria</taxon>
        <taxon>Pseudomonadati</taxon>
        <taxon>Pseudomonadota</taxon>
        <taxon>Betaproteobacteria</taxon>
        <taxon>Burkholderiales</taxon>
        <taxon>Alcaligenaceae</taxon>
        <taxon>Pigmentiphaga</taxon>
    </lineage>
</organism>
<proteinExistence type="predicted"/>
<feature type="domain" description="HAMP" evidence="12">
    <location>
        <begin position="191"/>
        <end position="246"/>
    </location>
</feature>
<keyword evidence="10" id="KW-0812">Transmembrane</keyword>
<comment type="subcellular location">
    <subcellularLocation>
        <location evidence="2">Cell membrane</location>
        <topology evidence="2">Multi-pass membrane protein</topology>
    </subcellularLocation>
</comment>
<dbReference type="PRINTS" id="PR00344">
    <property type="entry name" value="BCTRLSENSOR"/>
</dbReference>
<dbReference type="Gene3D" id="3.30.565.10">
    <property type="entry name" value="Histidine kinase-like ATPase, C-terminal domain"/>
    <property type="match status" value="1"/>
</dbReference>
<evidence type="ECO:0000313" key="13">
    <source>
        <dbReference type="EMBL" id="NYE81482.1"/>
    </source>
</evidence>
<feature type="domain" description="Histidine kinase" evidence="11">
    <location>
        <begin position="254"/>
        <end position="471"/>
    </location>
</feature>
<feature type="transmembrane region" description="Helical" evidence="10">
    <location>
        <begin position="172"/>
        <end position="194"/>
    </location>
</feature>
<dbReference type="SMART" id="SM00387">
    <property type="entry name" value="HATPase_c"/>
    <property type="match status" value="1"/>
</dbReference>
<dbReference type="EC" id="2.7.13.3" evidence="3"/>
<sequence length="497" mass="54623">MNSLFLRIVVCFWLAMGLIVTGVIVVMSRAEASRSEALAAIDPSALATEARAIALADGLPGLRTWIRETENEHPMLAVYIVDKRNEDLLSRDLSELADDRIKAYRARTVRRYVDDPGYVEGMEPESTLRAAHRQAWWNIRRLYLNDSTRYELIFDPMFTPGFGDFGHPNLPWLLLIFALTVSGLVCYGLARYLVLPLRDLQVGVRRLATGDLTPLSMGTASTRRDDVGVLARDVETMAERIRDLITMKETLLRDVSHELRSPLARLQVALGLARRGGERLPVQLDRIERECAFLEEMTRRILESASLEARSGTLHALVLDPIVDRVVDDARFEASTRQVGVRVVRASRPLCLHGDAVALHSAIENVLRNALRFSPSGSEVVVTLKEEPGPVHAWVCVDIADRGPGVPQADLDRIFAPFFRVAAARDRNSGGVGLGLAIVAEAVRRHGGKVSARNRDDGAGLTVSLCLPATGQDAGTSPHAHLPAARYATFNASTIAP</sequence>
<comment type="catalytic activity">
    <reaction evidence="1">
        <text>ATP + protein L-histidine = ADP + protein N-phospho-L-histidine.</text>
        <dbReference type="EC" id="2.7.13.3"/>
    </reaction>
</comment>
<evidence type="ECO:0000256" key="8">
    <source>
        <dbReference type="ARBA" id="ARBA00022777"/>
    </source>
</evidence>
<dbReference type="InterPro" id="IPR005467">
    <property type="entry name" value="His_kinase_dom"/>
</dbReference>
<dbReference type="CDD" id="cd06225">
    <property type="entry name" value="HAMP"/>
    <property type="match status" value="1"/>
</dbReference>
<dbReference type="Gene3D" id="1.10.8.500">
    <property type="entry name" value="HAMP domain in histidine kinase"/>
    <property type="match status" value="1"/>
</dbReference>
<evidence type="ECO:0000256" key="2">
    <source>
        <dbReference type="ARBA" id="ARBA00004651"/>
    </source>
</evidence>
<dbReference type="InterPro" id="IPR003661">
    <property type="entry name" value="HisK_dim/P_dom"/>
</dbReference>
<dbReference type="SMART" id="SM00304">
    <property type="entry name" value="HAMP"/>
    <property type="match status" value="1"/>
</dbReference>
<keyword evidence="10" id="KW-0472">Membrane</keyword>
<evidence type="ECO:0000256" key="4">
    <source>
        <dbReference type="ARBA" id="ARBA00022475"/>
    </source>
</evidence>
<gene>
    <name evidence="13" type="ORF">FHW18_000753</name>
</gene>
<dbReference type="PANTHER" id="PTHR44936">
    <property type="entry name" value="SENSOR PROTEIN CREC"/>
    <property type="match status" value="1"/>
</dbReference>
<dbReference type="InterPro" id="IPR004358">
    <property type="entry name" value="Sig_transdc_His_kin-like_C"/>
</dbReference>
<keyword evidence="6 13" id="KW-0808">Transferase</keyword>
<evidence type="ECO:0000259" key="11">
    <source>
        <dbReference type="PROSITE" id="PS50109"/>
    </source>
</evidence>
<dbReference type="InterPro" id="IPR036890">
    <property type="entry name" value="HATPase_C_sf"/>
</dbReference>
<evidence type="ECO:0000313" key="14">
    <source>
        <dbReference type="Proteomes" id="UP000542125"/>
    </source>
</evidence>
<dbReference type="SUPFAM" id="SSF47384">
    <property type="entry name" value="Homodimeric domain of signal transducing histidine kinase"/>
    <property type="match status" value="1"/>
</dbReference>
<dbReference type="Proteomes" id="UP000542125">
    <property type="component" value="Unassembled WGS sequence"/>
</dbReference>
<dbReference type="SMART" id="SM00388">
    <property type="entry name" value="HisKA"/>
    <property type="match status" value="1"/>
</dbReference>
<dbReference type="PANTHER" id="PTHR44936:SF10">
    <property type="entry name" value="SENSOR PROTEIN RSTB"/>
    <property type="match status" value="1"/>
</dbReference>
<keyword evidence="14" id="KW-1185">Reference proteome</keyword>
<dbReference type="Pfam" id="PF00672">
    <property type="entry name" value="HAMP"/>
    <property type="match status" value="1"/>
</dbReference>
<dbReference type="SUPFAM" id="SSF158472">
    <property type="entry name" value="HAMP domain-like"/>
    <property type="match status" value="1"/>
</dbReference>
<dbReference type="Gene3D" id="1.10.287.130">
    <property type="match status" value="1"/>
</dbReference>
<evidence type="ECO:0000256" key="7">
    <source>
        <dbReference type="ARBA" id="ARBA00022741"/>
    </source>
</evidence>
<evidence type="ECO:0000256" key="6">
    <source>
        <dbReference type="ARBA" id="ARBA00022679"/>
    </source>
</evidence>
<evidence type="ECO:0000256" key="5">
    <source>
        <dbReference type="ARBA" id="ARBA00022553"/>
    </source>
</evidence>
<dbReference type="PROSITE" id="PS50109">
    <property type="entry name" value="HIS_KIN"/>
    <property type="match status" value="1"/>
</dbReference>
<dbReference type="AlphaFoldDB" id="A0A7Y9LKF5"/>
<keyword evidence="5" id="KW-0597">Phosphoprotein</keyword>
<evidence type="ECO:0000256" key="10">
    <source>
        <dbReference type="SAM" id="Phobius"/>
    </source>
</evidence>
<evidence type="ECO:0000256" key="3">
    <source>
        <dbReference type="ARBA" id="ARBA00012438"/>
    </source>
</evidence>
<name>A0A7Y9LKF5_9BURK</name>
<evidence type="ECO:0000259" key="12">
    <source>
        <dbReference type="PROSITE" id="PS50885"/>
    </source>
</evidence>
<dbReference type="InterPro" id="IPR036097">
    <property type="entry name" value="HisK_dim/P_sf"/>
</dbReference>
<dbReference type="InterPro" id="IPR003660">
    <property type="entry name" value="HAMP_dom"/>
</dbReference>
<dbReference type="CDD" id="cd00082">
    <property type="entry name" value="HisKA"/>
    <property type="match status" value="1"/>
</dbReference>
<dbReference type="GO" id="GO:0005524">
    <property type="term" value="F:ATP binding"/>
    <property type="evidence" value="ECO:0007669"/>
    <property type="project" value="UniProtKB-KW"/>
</dbReference>
<dbReference type="EMBL" id="JACBYR010000001">
    <property type="protein sequence ID" value="NYE81482.1"/>
    <property type="molecule type" value="Genomic_DNA"/>
</dbReference>
<keyword evidence="10" id="KW-1133">Transmembrane helix</keyword>
<accession>A0A7Y9LKF5</accession>
<feature type="transmembrane region" description="Helical" evidence="10">
    <location>
        <begin position="6"/>
        <end position="27"/>
    </location>
</feature>
<dbReference type="Pfam" id="PF00512">
    <property type="entry name" value="HisKA"/>
    <property type="match status" value="1"/>
</dbReference>
<evidence type="ECO:0000256" key="1">
    <source>
        <dbReference type="ARBA" id="ARBA00000085"/>
    </source>
</evidence>
<protein>
    <recommendedName>
        <fullName evidence="3">histidine kinase</fullName>
        <ecNumber evidence="3">2.7.13.3</ecNumber>
    </recommendedName>
</protein>
<evidence type="ECO:0000256" key="9">
    <source>
        <dbReference type="ARBA" id="ARBA00022840"/>
    </source>
</evidence>
<dbReference type="GO" id="GO:0005886">
    <property type="term" value="C:plasma membrane"/>
    <property type="evidence" value="ECO:0007669"/>
    <property type="project" value="UniProtKB-SubCell"/>
</dbReference>
<dbReference type="PROSITE" id="PS50885">
    <property type="entry name" value="HAMP"/>
    <property type="match status" value="1"/>
</dbReference>
<keyword evidence="7" id="KW-0547">Nucleotide-binding</keyword>
<dbReference type="RefSeq" id="WP_179583513.1">
    <property type="nucleotide sequence ID" value="NZ_JACBYR010000001.1"/>
</dbReference>
<keyword evidence="4" id="KW-1003">Cell membrane</keyword>
<dbReference type="GO" id="GO:0000155">
    <property type="term" value="F:phosphorelay sensor kinase activity"/>
    <property type="evidence" value="ECO:0007669"/>
    <property type="project" value="InterPro"/>
</dbReference>
<keyword evidence="9" id="KW-0067">ATP-binding</keyword>
<dbReference type="Pfam" id="PF02518">
    <property type="entry name" value="HATPase_c"/>
    <property type="match status" value="1"/>
</dbReference>
<dbReference type="InterPro" id="IPR050980">
    <property type="entry name" value="2C_sensor_his_kinase"/>
</dbReference>
<keyword evidence="8 13" id="KW-0418">Kinase</keyword>
<reference evidence="13 14" key="1">
    <citation type="submission" date="2020-07" db="EMBL/GenBank/DDBJ databases">
        <title>Genomic Encyclopedia of Type Strains, Phase IV (KMG-V): Genome sequencing to study the core and pangenomes of soil and plant-associated prokaryotes.</title>
        <authorList>
            <person name="Whitman W."/>
        </authorList>
    </citation>
    <scope>NUCLEOTIDE SEQUENCE [LARGE SCALE GENOMIC DNA]</scope>
    <source>
        <strain evidence="13 14">SAS40</strain>
    </source>
</reference>
<comment type="caution">
    <text evidence="13">The sequence shown here is derived from an EMBL/GenBank/DDBJ whole genome shotgun (WGS) entry which is preliminary data.</text>
</comment>
<dbReference type="InterPro" id="IPR003594">
    <property type="entry name" value="HATPase_dom"/>
</dbReference>